<comment type="subcellular location">
    <subcellularLocation>
        <location evidence="1">Membrane</location>
        <topology evidence="1">Single-pass membrane protein</topology>
    </subcellularLocation>
</comment>
<dbReference type="InterPro" id="IPR013162">
    <property type="entry name" value="CD80_C2-set"/>
</dbReference>
<evidence type="ECO:0000256" key="6">
    <source>
        <dbReference type="ARBA" id="ARBA00023157"/>
    </source>
</evidence>
<evidence type="ECO:0000256" key="5">
    <source>
        <dbReference type="ARBA" id="ARBA00023136"/>
    </source>
</evidence>
<evidence type="ECO:0000256" key="8">
    <source>
        <dbReference type="ARBA" id="ARBA00023180"/>
    </source>
</evidence>
<keyword evidence="3 9" id="KW-0812">Transmembrane</keyword>
<dbReference type="GO" id="GO:0150077">
    <property type="term" value="P:regulation of neuroinflammatory response"/>
    <property type="evidence" value="ECO:0007669"/>
    <property type="project" value="InterPro"/>
</dbReference>
<dbReference type="InterPro" id="IPR036179">
    <property type="entry name" value="Ig-like_dom_sf"/>
</dbReference>
<dbReference type="PANTHER" id="PTHR21462:SF2">
    <property type="entry name" value="CELL SURFACE GLYCOPROTEIN CD200 RECEPTOR 2"/>
    <property type="match status" value="1"/>
</dbReference>
<dbReference type="EMBL" id="JAFBMS010000010">
    <property type="protein sequence ID" value="KAG9348999.1"/>
    <property type="molecule type" value="Genomic_DNA"/>
</dbReference>
<keyword evidence="6" id="KW-1015">Disulfide bond</keyword>
<name>A0A8T2P9T1_9TELE</name>
<dbReference type="InterPro" id="IPR013783">
    <property type="entry name" value="Ig-like_fold"/>
</dbReference>
<feature type="domain" description="Ig-like" evidence="11">
    <location>
        <begin position="35"/>
        <end position="146"/>
    </location>
</feature>
<comment type="similarity">
    <text evidence="2">Belongs to the CD200R family.</text>
</comment>
<dbReference type="GO" id="GO:0038023">
    <property type="term" value="F:signaling receptor activity"/>
    <property type="evidence" value="ECO:0007669"/>
    <property type="project" value="InterPro"/>
</dbReference>
<dbReference type="AlphaFoldDB" id="A0A8T2P9T1"/>
<dbReference type="GO" id="GO:0009986">
    <property type="term" value="C:cell surface"/>
    <property type="evidence" value="ECO:0007669"/>
    <property type="project" value="UniProtKB-ARBA"/>
</dbReference>
<feature type="transmembrane region" description="Helical" evidence="9">
    <location>
        <begin position="246"/>
        <end position="270"/>
    </location>
</feature>
<keyword evidence="13" id="KW-1185">Reference proteome</keyword>
<organism evidence="12 13">
    <name type="scientific">Albula glossodonta</name>
    <name type="common">roundjaw bonefish</name>
    <dbReference type="NCBI Taxonomy" id="121402"/>
    <lineage>
        <taxon>Eukaryota</taxon>
        <taxon>Metazoa</taxon>
        <taxon>Chordata</taxon>
        <taxon>Craniata</taxon>
        <taxon>Vertebrata</taxon>
        <taxon>Euteleostomi</taxon>
        <taxon>Actinopterygii</taxon>
        <taxon>Neopterygii</taxon>
        <taxon>Teleostei</taxon>
        <taxon>Albuliformes</taxon>
        <taxon>Albulidae</taxon>
        <taxon>Albula</taxon>
    </lineage>
</organism>
<reference evidence="12" key="1">
    <citation type="thesis" date="2021" institute="BYU ScholarsArchive" country="Provo, UT, USA">
        <title>Applications of and Algorithms for Genome Assembly and Genomic Analyses with an Emphasis on Marine Teleosts.</title>
        <authorList>
            <person name="Pickett B.D."/>
        </authorList>
    </citation>
    <scope>NUCLEOTIDE SEQUENCE</scope>
    <source>
        <strain evidence="12">HI-2016</strain>
    </source>
</reference>
<evidence type="ECO:0000259" key="11">
    <source>
        <dbReference type="PROSITE" id="PS50835"/>
    </source>
</evidence>
<dbReference type="Pfam" id="PF07686">
    <property type="entry name" value="V-set"/>
    <property type="match status" value="1"/>
</dbReference>
<evidence type="ECO:0000256" key="4">
    <source>
        <dbReference type="ARBA" id="ARBA00022989"/>
    </source>
</evidence>
<dbReference type="InterPro" id="IPR040012">
    <property type="entry name" value="CD200R"/>
</dbReference>
<keyword evidence="10" id="KW-0732">Signal</keyword>
<evidence type="ECO:0000313" key="12">
    <source>
        <dbReference type="EMBL" id="KAG9348999.1"/>
    </source>
</evidence>
<gene>
    <name evidence="12" type="ORF">JZ751_029316</name>
</gene>
<protein>
    <recommendedName>
        <fullName evidence="11">Ig-like domain-containing protein</fullName>
    </recommendedName>
</protein>
<dbReference type="Proteomes" id="UP000824540">
    <property type="component" value="Unassembled WGS sequence"/>
</dbReference>
<dbReference type="SUPFAM" id="SSF48726">
    <property type="entry name" value="Immunoglobulin"/>
    <property type="match status" value="2"/>
</dbReference>
<dbReference type="GO" id="GO:0016020">
    <property type="term" value="C:membrane"/>
    <property type="evidence" value="ECO:0007669"/>
    <property type="project" value="UniProtKB-SubCell"/>
</dbReference>
<keyword evidence="5 9" id="KW-0472">Membrane</keyword>
<sequence length="323" mass="35205">MGVSWMFNAFLLLLALSVVCDLTQGKGTNTTTSSPGTQTTTKPISTEFRGETYVLGGTVNLTCTNKTWSQMLYTTWKRNINGHECVIAESVEKAPVDTCKDGKVLHNKTNGESYLHIPDFKETDEGIYFCETSFHGGSYRADINLSVTVSPQVSTRVEVRGGQREAVCSATGGKPAASISWRNAWNSSVTQSSIQNSDGSFTVESRFILPDPVSAENLSCIVTHPSWGEKHIVGITSADTNGDNSLWIWIVVSLGCISFTAAVLTGVFIIRKHLGKLRNCCKTKMTPPPKAPQPQEVEEVEPYASYVQRVNSIYNSSAELCNA</sequence>
<evidence type="ECO:0000256" key="9">
    <source>
        <dbReference type="SAM" id="Phobius"/>
    </source>
</evidence>
<keyword evidence="8" id="KW-0325">Glycoprotein</keyword>
<evidence type="ECO:0000313" key="13">
    <source>
        <dbReference type="Proteomes" id="UP000824540"/>
    </source>
</evidence>
<dbReference type="PROSITE" id="PS50835">
    <property type="entry name" value="IG_LIKE"/>
    <property type="match status" value="2"/>
</dbReference>
<dbReference type="OrthoDB" id="8915654at2759"/>
<keyword evidence="7" id="KW-0675">Receptor</keyword>
<evidence type="ECO:0000256" key="1">
    <source>
        <dbReference type="ARBA" id="ARBA00004167"/>
    </source>
</evidence>
<evidence type="ECO:0000256" key="10">
    <source>
        <dbReference type="SAM" id="SignalP"/>
    </source>
</evidence>
<dbReference type="Gene3D" id="2.60.40.10">
    <property type="entry name" value="Immunoglobulins"/>
    <property type="match status" value="2"/>
</dbReference>
<dbReference type="SMART" id="SM00409">
    <property type="entry name" value="IG"/>
    <property type="match status" value="1"/>
</dbReference>
<keyword evidence="4 9" id="KW-1133">Transmembrane helix</keyword>
<proteinExistence type="inferred from homology"/>
<evidence type="ECO:0000256" key="2">
    <source>
        <dbReference type="ARBA" id="ARBA00008215"/>
    </source>
</evidence>
<comment type="caution">
    <text evidence="12">The sequence shown here is derived from an EMBL/GenBank/DDBJ whole genome shotgun (WGS) entry which is preliminary data.</text>
</comment>
<dbReference type="InterPro" id="IPR013106">
    <property type="entry name" value="Ig_V-set"/>
</dbReference>
<feature type="domain" description="Ig-like" evidence="11">
    <location>
        <begin position="151"/>
        <end position="236"/>
    </location>
</feature>
<dbReference type="PANTHER" id="PTHR21462">
    <property type="entry name" value="CELL SURFACE GLYCOPROTEIN OX2 RECEPTOR PRECURSOR"/>
    <property type="match status" value="1"/>
</dbReference>
<dbReference type="Pfam" id="PF08205">
    <property type="entry name" value="C2-set_2"/>
    <property type="match status" value="1"/>
</dbReference>
<evidence type="ECO:0000256" key="7">
    <source>
        <dbReference type="ARBA" id="ARBA00023170"/>
    </source>
</evidence>
<feature type="chain" id="PRO_5035941842" description="Ig-like domain-containing protein" evidence="10">
    <location>
        <begin position="26"/>
        <end position="323"/>
    </location>
</feature>
<dbReference type="InterPro" id="IPR007110">
    <property type="entry name" value="Ig-like_dom"/>
</dbReference>
<dbReference type="InterPro" id="IPR003599">
    <property type="entry name" value="Ig_sub"/>
</dbReference>
<feature type="signal peptide" evidence="10">
    <location>
        <begin position="1"/>
        <end position="25"/>
    </location>
</feature>
<evidence type="ECO:0000256" key="3">
    <source>
        <dbReference type="ARBA" id="ARBA00022692"/>
    </source>
</evidence>
<accession>A0A8T2P9T1</accession>